<evidence type="ECO:0000256" key="2">
    <source>
        <dbReference type="ARBA" id="ARBA00022741"/>
    </source>
</evidence>
<dbReference type="InterPro" id="IPR027417">
    <property type="entry name" value="P-loop_NTPase"/>
</dbReference>
<dbReference type="GO" id="GO:0016887">
    <property type="term" value="F:ATP hydrolysis activity"/>
    <property type="evidence" value="ECO:0007669"/>
    <property type="project" value="TreeGrafter"/>
</dbReference>
<dbReference type="RefSeq" id="WP_078685635.1">
    <property type="nucleotide sequence ID" value="NZ_FUYA01000008.1"/>
</dbReference>
<dbReference type="InterPro" id="IPR037257">
    <property type="entry name" value="T2SS_E_N_sf"/>
</dbReference>
<dbReference type="SMART" id="SM00382">
    <property type="entry name" value="AAA"/>
    <property type="match status" value="1"/>
</dbReference>
<dbReference type="PANTHER" id="PTHR30258:SF2">
    <property type="entry name" value="COMG OPERON PROTEIN 1"/>
    <property type="match status" value="1"/>
</dbReference>
<dbReference type="Proteomes" id="UP000189733">
    <property type="component" value="Unassembled WGS sequence"/>
</dbReference>
<dbReference type="STRING" id="1121442.SAMN02745702_02352"/>
<organism evidence="5 6">
    <name type="scientific">Desulfobaculum bizertense DSM 18034</name>
    <dbReference type="NCBI Taxonomy" id="1121442"/>
    <lineage>
        <taxon>Bacteria</taxon>
        <taxon>Pseudomonadati</taxon>
        <taxon>Thermodesulfobacteriota</taxon>
        <taxon>Desulfovibrionia</taxon>
        <taxon>Desulfovibrionales</taxon>
        <taxon>Desulfovibrionaceae</taxon>
        <taxon>Desulfobaculum</taxon>
    </lineage>
</organism>
<evidence type="ECO:0000256" key="1">
    <source>
        <dbReference type="ARBA" id="ARBA00006611"/>
    </source>
</evidence>
<dbReference type="PROSITE" id="PS00662">
    <property type="entry name" value="T2SP_E"/>
    <property type="match status" value="1"/>
</dbReference>
<gene>
    <name evidence="5" type="ORF">SAMN02745702_02352</name>
</gene>
<dbReference type="GO" id="GO:0005886">
    <property type="term" value="C:plasma membrane"/>
    <property type="evidence" value="ECO:0007669"/>
    <property type="project" value="TreeGrafter"/>
</dbReference>
<dbReference type="FunFam" id="3.40.50.300:FF:000398">
    <property type="entry name" value="Type IV pilus assembly ATPase PilB"/>
    <property type="match status" value="1"/>
</dbReference>
<keyword evidence="6" id="KW-1185">Reference proteome</keyword>
<reference evidence="5 6" key="1">
    <citation type="submission" date="2017-02" db="EMBL/GenBank/DDBJ databases">
        <authorList>
            <person name="Peterson S.W."/>
        </authorList>
    </citation>
    <scope>NUCLEOTIDE SEQUENCE [LARGE SCALE GENOMIC DNA]</scope>
    <source>
        <strain evidence="5 6">DSM 18034</strain>
    </source>
</reference>
<sequence>MRHHFHALFSFPQLRAKKPTRSIPELFVTLRAQGCIREAQWNTLVHKWESFRGSAEEFLYRSGILASRDKEEAMLGILAEQLGLTRCREPELYRVHPAAQNCPQDYWLRHACILALRPDDAPVFLCSEQAGLQCLADVFTLCGVQARPLLASRREISRLVQQSQDRRNPEAENLESEFDADFLEELQSSAEMPQSELLDATSEAPFVRLVNGILSCAVRENASDVHFDPGEEHCVVRFRLDGVLTERFTLPRAVHPPTVSRIKILSRLDISERRLPQDGRFSMTLAGQVCDVRVSCLPTAYGERVTLRLLAKEEKVPDLEELGMFPEDLRLLEELVHISHGIVLVTGPTGSGKTTTLYSILRQIQGPDKNILTIEDPVEYRLDGVGQMQVQEKIGLSFAQGLRSIVRQDPDVILIGEIRDSQTAQIAVQAALTGHLVFSTLHTNDAPSAVTRLVDMGVEPYLVASVLRGVVAQRLVRRLCTQCREAAVPTAQMQAVLGLSPEQSRSAYRAVGCVQCRQTGYHGRRALVEIMPVDAELQRCISRTPDATALREHAVRAGMRSLRDAGRRALAAGLTSPDEVFRVTRNLEDLRCLTAVSAEL</sequence>
<evidence type="ECO:0000313" key="6">
    <source>
        <dbReference type="Proteomes" id="UP000189733"/>
    </source>
</evidence>
<comment type="similarity">
    <text evidence="1">Belongs to the GSP E family.</text>
</comment>
<proteinExistence type="inferred from homology"/>
<dbReference type="EMBL" id="FUYA01000008">
    <property type="protein sequence ID" value="SKA77475.1"/>
    <property type="molecule type" value="Genomic_DNA"/>
</dbReference>
<evidence type="ECO:0000256" key="3">
    <source>
        <dbReference type="ARBA" id="ARBA00022840"/>
    </source>
</evidence>
<feature type="domain" description="Bacterial type II secretion system protein E" evidence="4">
    <location>
        <begin position="406"/>
        <end position="420"/>
    </location>
</feature>
<name>A0A1T4WKN5_9BACT</name>
<dbReference type="InterPro" id="IPR001482">
    <property type="entry name" value="T2SS/T4SS_dom"/>
</dbReference>
<dbReference type="CDD" id="cd01129">
    <property type="entry name" value="PulE-GspE-like"/>
    <property type="match status" value="1"/>
</dbReference>
<dbReference type="InterPro" id="IPR003593">
    <property type="entry name" value="AAA+_ATPase"/>
</dbReference>
<dbReference type="PANTHER" id="PTHR30258">
    <property type="entry name" value="TYPE II SECRETION SYSTEM PROTEIN GSPE-RELATED"/>
    <property type="match status" value="1"/>
</dbReference>
<accession>A0A1T4WKN5</accession>
<dbReference type="Gene3D" id="3.30.450.90">
    <property type="match status" value="1"/>
</dbReference>
<dbReference type="Gene3D" id="3.40.50.300">
    <property type="entry name" value="P-loop containing nucleotide triphosphate hydrolases"/>
    <property type="match status" value="1"/>
</dbReference>
<dbReference type="GO" id="GO:0005524">
    <property type="term" value="F:ATP binding"/>
    <property type="evidence" value="ECO:0007669"/>
    <property type="project" value="UniProtKB-KW"/>
</dbReference>
<keyword evidence="3" id="KW-0067">ATP-binding</keyword>
<dbReference type="SUPFAM" id="SSF160246">
    <property type="entry name" value="EspE N-terminal domain-like"/>
    <property type="match status" value="1"/>
</dbReference>
<dbReference type="SUPFAM" id="SSF52540">
    <property type="entry name" value="P-loop containing nucleoside triphosphate hydrolases"/>
    <property type="match status" value="1"/>
</dbReference>
<dbReference type="AlphaFoldDB" id="A0A1T4WKN5"/>
<keyword evidence="2" id="KW-0547">Nucleotide-binding</keyword>
<evidence type="ECO:0000313" key="5">
    <source>
        <dbReference type="EMBL" id="SKA77475.1"/>
    </source>
</evidence>
<dbReference type="Pfam" id="PF00437">
    <property type="entry name" value="T2SSE"/>
    <property type="match status" value="1"/>
</dbReference>
<evidence type="ECO:0000259" key="4">
    <source>
        <dbReference type="PROSITE" id="PS00662"/>
    </source>
</evidence>
<protein>
    <submittedName>
        <fullName evidence="5">General secretion pathway protein E</fullName>
    </submittedName>
</protein>